<accession>A0A9Q1JZX9</accession>
<comment type="caution">
    <text evidence="1">The sequence shown here is derived from an EMBL/GenBank/DDBJ whole genome shotgun (WGS) entry which is preliminary data.</text>
</comment>
<gene>
    <name evidence="1" type="ORF">Cgig2_012682</name>
</gene>
<reference evidence="1" key="1">
    <citation type="submission" date="2022-04" db="EMBL/GenBank/DDBJ databases">
        <title>Carnegiea gigantea Genome sequencing and assembly v2.</title>
        <authorList>
            <person name="Copetti D."/>
            <person name="Sanderson M.J."/>
            <person name="Burquez A."/>
            <person name="Wojciechowski M.F."/>
        </authorList>
    </citation>
    <scope>NUCLEOTIDE SEQUENCE</scope>
    <source>
        <strain evidence="1">SGP5-SGP5p</strain>
        <tissue evidence="1">Aerial part</tissue>
    </source>
</reference>
<dbReference type="Proteomes" id="UP001153076">
    <property type="component" value="Unassembled WGS sequence"/>
</dbReference>
<organism evidence="1 2">
    <name type="scientific">Carnegiea gigantea</name>
    <dbReference type="NCBI Taxonomy" id="171969"/>
    <lineage>
        <taxon>Eukaryota</taxon>
        <taxon>Viridiplantae</taxon>
        <taxon>Streptophyta</taxon>
        <taxon>Embryophyta</taxon>
        <taxon>Tracheophyta</taxon>
        <taxon>Spermatophyta</taxon>
        <taxon>Magnoliopsida</taxon>
        <taxon>eudicotyledons</taxon>
        <taxon>Gunneridae</taxon>
        <taxon>Pentapetalae</taxon>
        <taxon>Caryophyllales</taxon>
        <taxon>Cactineae</taxon>
        <taxon>Cactaceae</taxon>
        <taxon>Cactoideae</taxon>
        <taxon>Echinocereeae</taxon>
        <taxon>Carnegiea</taxon>
    </lineage>
</organism>
<evidence type="ECO:0000313" key="2">
    <source>
        <dbReference type="Proteomes" id="UP001153076"/>
    </source>
</evidence>
<dbReference type="EMBL" id="JAKOGI010000506">
    <property type="protein sequence ID" value="KAJ8433989.1"/>
    <property type="molecule type" value="Genomic_DNA"/>
</dbReference>
<keyword evidence="2" id="KW-1185">Reference proteome</keyword>
<name>A0A9Q1JZX9_9CARY</name>
<evidence type="ECO:0000313" key="1">
    <source>
        <dbReference type="EMBL" id="KAJ8433989.1"/>
    </source>
</evidence>
<dbReference type="AlphaFoldDB" id="A0A9Q1JZX9"/>
<protein>
    <submittedName>
        <fullName evidence="1">Uncharacterized protein</fullName>
    </submittedName>
</protein>
<proteinExistence type="predicted"/>
<sequence>MVPAYYGCRDVGHAKVGLGPCGSLARGQRSKVPKSSGLSSSGFPDKPCAGDGGGVCKGQPSLVQEGNVKPSSEFAPLELIGLLPEFNHIVAMQFAHTNHIPEMVQAAFYATVINDAARLRLIRREIGESLMSDLRKLRWDVIKAWLLFIEDKLKEARR</sequence>